<dbReference type="SMART" id="SM00448">
    <property type="entry name" value="REC"/>
    <property type="match status" value="1"/>
</dbReference>
<evidence type="ECO:0000259" key="12">
    <source>
        <dbReference type="PROSITE" id="PS50110"/>
    </source>
</evidence>
<dbReference type="Gene3D" id="3.40.50.2300">
    <property type="match status" value="1"/>
</dbReference>
<dbReference type="GO" id="GO:0003700">
    <property type="term" value="F:DNA-binding transcription factor activity"/>
    <property type="evidence" value="ECO:0007669"/>
    <property type="project" value="InterPro"/>
</dbReference>
<evidence type="ECO:0000256" key="5">
    <source>
        <dbReference type="ARBA" id="ARBA00023012"/>
    </source>
</evidence>
<dbReference type="Pfam" id="PF12833">
    <property type="entry name" value="HTH_18"/>
    <property type="match status" value="1"/>
</dbReference>
<dbReference type="SMART" id="SM00342">
    <property type="entry name" value="HTH_ARAC"/>
    <property type="match status" value="1"/>
</dbReference>
<evidence type="ECO:0000256" key="8">
    <source>
        <dbReference type="ARBA" id="ARBA00023163"/>
    </source>
</evidence>
<evidence type="ECO:0000256" key="9">
    <source>
        <dbReference type="ARBA" id="ARBA00024867"/>
    </source>
</evidence>
<dbReference type="SUPFAM" id="SSF52172">
    <property type="entry name" value="CheY-like"/>
    <property type="match status" value="1"/>
</dbReference>
<evidence type="ECO:0000313" key="13">
    <source>
        <dbReference type="EMBL" id="NBI07126.1"/>
    </source>
</evidence>
<evidence type="ECO:0000256" key="4">
    <source>
        <dbReference type="ARBA" id="ARBA00022553"/>
    </source>
</evidence>
<sequence>MIKVIIADDEKRILKLIEKLIQWEKLGLQIVGKANDGIEAIDLIKEKKPNIVITDIRMPGYDGLEMIERARNIDENLQFIIISGYEQFEYAKKAIEFGVKDYLLKPINKEKLIKTLINVKKHIKKNIDIEIIKKDVNLIRVSFLNNVLFKNEGLNNTNIYKINEKYHFSFIEKYFNVVLFKIDYNTKLYSDITVMNTKIVNIIKENLKLGVNECEIITNKNNIYLILNYKLKQLENIEILIQQVHQKIIEYIIGIKNFQVTIAYGSQVEKINDLNISFNSSNSLIEDRILYGKNRIYKYNEVLPIKKEVEDIFYIFFKRFIKYVEMLDYAKIEYSFMKFKQDISNMPLRGINLKDFFQELFKAYYLVLKNNKFKNNNLNKEHKEIKSIIDNSDSIDGLFSDSLQYLLEDINSITKKSFQNNMIEIIKAKEFIEKNYMENIKLEDVGNYIGFNPSYFSSVFKKETGTSFVEYLSMVRVEKAKELLKESDLKIQDISSMIGYNDSKYFTKTFIKYSGLKPNEYRKLFV</sequence>
<dbReference type="GO" id="GO:0000160">
    <property type="term" value="P:phosphorelay signal transduction system"/>
    <property type="evidence" value="ECO:0007669"/>
    <property type="project" value="UniProtKB-KW"/>
</dbReference>
<dbReference type="PRINTS" id="PR00032">
    <property type="entry name" value="HTHARAC"/>
</dbReference>
<feature type="domain" description="HTH araC/xylS-type" evidence="11">
    <location>
        <begin position="426"/>
        <end position="524"/>
    </location>
</feature>
<dbReference type="Gene3D" id="1.10.10.60">
    <property type="entry name" value="Homeodomain-like"/>
    <property type="match status" value="2"/>
</dbReference>
<reference evidence="13 14" key="1">
    <citation type="submission" date="2018-08" db="EMBL/GenBank/DDBJ databases">
        <title>Murine metabolic-syndrome-specific gut microbial biobank.</title>
        <authorList>
            <person name="Liu C."/>
        </authorList>
    </citation>
    <scope>NUCLEOTIDE SEQUENCE [LARGE SCALE GENOMIC DNA]</scope>
    <source>
        <strain evidence="13 14">583</strain>
    </source>
</reference>
<protein>
    <recommendedName>
        <fullName evidence="2">Stage 0 sporulation protein A homolog</fullName>
    </recommendedName>
</protein>
<comment type="function">
    <text evidence="9">May play the central regulatory role in sporulation. It may be an element of the effector pathway responsible for the activation of sporulation genes in response to nutritional stress. Spo0A may act in concert with spo0H (a sigma factor) to control the expression of some genes that are critical to the sporulation process.</text>
</comment>
<evidence type="ECO:0000256" key="1">
    <source>
        <dbReference type="ARBA" id="ARBA00004496"/>
    </source>
</evidence>
<gene>
    <name evidence="13" type="ORF">D3Z33_09710</name>
</gene>
<dbReference type="InterPro" id="IPR018060">
    <property type="entry name" value="HTH_AraC"/>
</dbReference>
<name>A0A845R057_9CLOT</name>
<comment type="subcellular location">
    <subcellularLocation>
        <location evidence="1">Cytoplasm</location>
    </subcellularLocation>
</comment>
<dbReference type="SUPFAM" id="SSF46689">
    <property type="entry name" value="Homeodomain-like"/>
    <property type="match status" value="2"/>
</dbReference>
<feature type="modified residue" description="4-aspartylphosphate" evidence="10">
    <location>
        <position position="55"/>
    </location>
</feature>
<dbReference type="Proteomes" id="UP000467132">
    <property type="component" value="Unassembled WGS sequence"/>
</dbReference>
<accession>A0A845R057</accession>
<dbReference type="PANTHER" id="PTHR42713:SF3">
    <property type="entry name" value="TRANSCRIPTIONAL REGULATORY PROTEIN HPTR"/>
    <property type="match status" value="1"/>
</dbReference>
<evidence type="ECO:0000256" key="7">
    <source>
        <dbReference type="ARBA" id="ARBA00023125"/>
    </source>
</evidence>
<dbReference type="InterPro" id="IPR011006">
    <property type="entry name" value="CheY-like_superfamily"/>
</dbReference>
<dbReference type="PROSITE" id="PS01124">
    <property type="entry name" value="HTH_ARAC_FAMILY_2"/>
    <property type="match status" value="1"/>
</dbReference>
<dbReference type="InterPro" id="IPR018062">
    <property type="entry name" value="HTH_AraC-typ_CS"/>
</dbReference>
<keyword evidence="3" id="KW-0963">Cytoplasm</keyword>
<keyword evidence="5" id="KW-0902">Two-component regulatory system</keyword>
<keyword evidence="7" id="KW-0238">DNA-binding</keyword>
<dbReference type="PROSITE" id="PS50110">
    <property type="entry name" value="RESPONSE_REGULATORY"/>
    <property type="match status" value="1"/>
</dbReference>
<dbReference type="CDD" id="cd17536">
    <property type="entry name" value="REC_YesN-like"/>
    <property type="match status" value="1"/>
</dbReference>
<dbReference type="GO" id="GO:0005737">
    <property type="term" value="C:cytoplasm"/>
    <property type="evidence" value="ECO:0007669"/>
    <property type="project" value="UniProtKB-SubCell"/>
</dbReference>
<evidence type="ECO:0000256" key="2">
    <source>
        <dbReference type="ARBA" id="ARBA00018672"/>
    </source>
</evidence>
<comment type="caution">
    <text evidence="13">The sequence shown here is derived from an EMBL/GenBank/DDBJ whole genome shotgun (WGS) entry which is preliminary data.</text>
</comment>
<organism evidence="13 14">
    <name type="scientific">Senegalia massiliensis</name>
    <dbReference type="NCBI Taxonomy" id="1720316"/>
    <lineage>
        <taxon>Bacteria</taxon>
        <taxon>Bacillati</taxon>
        <taxon>Bacillota</taxon>
        <taxon>Clostridia</taxon>
        <taxon>Eubacteriales</taxon>
        <taxon>Clostridiaceae</taxon>
        <taxon>Senegalia</taxon>
    </lineage>
</organism>
<dbReference type="OrthoDB" id="9794370at2"/>
<dbReference type="InterPro" id="IPR001789">
    <property type="entry name" value="Sig_transdc_resp-reg_receiver"/>
</dbReference>
<dbReference type="InterPro" id="IPR009057">
    <property type="entry name" value="Homeodomain-like_sf"/>
</dbReference>
<dbReference type="GO" id="GO:0043565">
    <property type="term" value="F:sequence-specific DNA binding"/>
    <property type="evidence" value="ECO:0007669"/>
    <property type="project" value="InterPro"/>
</dbReference>
<evidence type="ECO:0000256" key="3">
    <source>
        <dbReference type="ARBA" id="ARBA00022490"/>
    </source>
</evidence>
<keyword evidence="4 10" id="KW-0597">Phosphoprotein</keyword>
<dbReference type="InterPro" id="IPR020449">
    <property type="entry name" value="Tscrpt_reg_AraC-type_HTH"/>
</dbReference>
<dbReference type="InterPro" id="IPR051552">
    <property type="entry name" value="HptR"/>
</dbReference>
<evidence type="ECO:0000313" key="14">
    <source>
        <dbReference type="Proteomes" id="UP000467132"/>
    </source>
</evidence>
<dbReference type="Pfam" id="PF00072">
    <property type="entry name" value="Response_reg"/>
    <property type="match status" value="1"/>
</dbReference>
<dbReference type="AlphaFoldDB" id="A0A845R057"/>
<keyword evidence="8" id="KW-0804">Transcription</keyword>
<keyword evidence="14" id="KW-1185">Reference proteome</keyword>
<dbReference type="RefSeq" id="WP_160197591.1">
    <property type="nucleotide sequence ID" value="NZ_QXXA01000010.1"/>
</dbReference>
<dbReference type="PANTHER" id="PTHR42713">
    <property type="entry name" value="HISTIDINE KINASE-RELATED"/>
    <property type="match status" value="1"/>
</dbReference>
<proteinExistence type="predicted"/>
<dbReference type="EMBL" id="QXXA01000010">
    <property type="protein sequence ID" value="NBI07126.1"/>
    <property type="molecule type" value="Genomic_DNA"/>
</dbReference>
<feature type="domain" description="Response regulatory" evidence="12">
    <location>
        <begin position="3"/>
        <end position="120"/>
    </location>
</feature>
<keyword evidence="6" id="KW-0805">Transcription regulation</keyword>
<dbReference type="PROSITE" id="PS00041">
    <property type="entry name" value="HTH_ARAC_FAMILY_1"/>
    <property type="match status" value="1"/>
</dbReference>
<evidence type="ECO:0000259" key="11">
    <source>
        <dbReference type="PROSITE" id="PS01124"/>
    </source>
</evidence>
<evidence type="ECO:0000256" key="10">
    <source>
        <dbReference type="PROSITE-ProRule" id="PRU00169"/>
    </source>
</evidence>
<evidence type="ECO:0000256" key="6">
    <source>
        <dbReference type="ARBA" id="ARBA00023015"/>
    </source>
</evidence>